<comment type="caution">
    <text evidence="19">The sequence shown here is derived from an EMBL/GenBank/DDBJ whole genome shotgun (WGS) entry which is preliminary data.</text>
</comment>
<comment type="similarity">
    <text evidence="2">Belongs to the BexD/CtrA/VexA family.</text>
</comment>
<feature type="domain" description="Soluble ligand binding" evidence="17">
    <location>
        <begin position="445"/>
        <end position="488"/>
    </location>
</feature>
<evidence type="ECO:0000256" key="4">
    <source>
        <dbReference type="ARBA" id="ARBA00022452"/>
    </source>
</evidence>
<keyword evidence="14" id="KW-0449">Lipoprotein</keyword>
<feature type="signal peptide" evidence="15">
    <location>
        <begin position="1"/>
        <end position="25"/>
    </location>
</feature>
<dbReference type="Pfam" id="PF22461">
    <property type="entry name" value="SLBB_2"/>
    <property type="match status" value="1"/>
</dbReference>
<evidence type="ECO:0000256" key="9">
    <source>
        <dbReference type="ARBA" id="ARBA00023065"/>
    </source>
</evidence>
<evidence type="ECO:0000256" key="14">
    <source>
        <dbReference type="ARBA" id="ARBA00023288"/>
    </source>
</evidence>
<evidence type="ECO:0000256" key="7">
    <source>
        <dbReference type="ARBA" id="ARBA00022729"/>
    </source>
</evidence>
<evidence type="ECO:0000256" key="13">
    <source>
        <dbReference type="ARBA" id="ARBA00023237"/>
    </source>
</evidence>
<dbReference type="Pfam" id="PF10531">
    <property type="entry name" value="SLBB"/>
    <property type="match status" value="1"/>
</dbReference>
<gene>
    <name evidence="19" type="ORF">A9R00_05975</name>
</gene>
<keyword evidence="8" id="KW-0625">Polysaccharide transport</keyword>
<evidence type="ECO:0000256" key="10">
    <source>
        <dbReference type="ARBA" id="ARBA00023114"/>
    </source>
</evidence>
<evidence type="ECO:0000256" key="1">
    <source>
        <dbReference type="ARBA" id="ARBA00004571"/>
    </source>
</evidence>
<feature type="chain" id="PRO_5012780008" evidence="15">
    <location>
        <begin position="26"/>
        <end position="546"/>
    </location>
</feature>
<reference evidence="20" key="1">
    <citation type="journal article" date="2017" name="Proc. Natl. Acad. Sci. U.S.A.">
        <title>Simulation of Deepwater Horizon oil plume reveals substrate specialization within a complex community of hydrocarbon degraders.</title>
        <authorList>
            <person name="Hu P."/>
            <person name="Dubinsky E.A."/>
            <person name="Probst A.J."/>
            <person name="Wang J."/>
            <person name="Sieber C.M.K."/>
            <person name="Tom L.M."/>
            <person name="Gardinali P."/>
            <person name="Banfield J.F."/>
            <person name="Atlas R.M."/>
            <person name="Andersen G.L."/>
        </authorList>
    </citation>
    <scope>NUCLEOTIDE SEQUENCE [LARGE SCALE GENOMIC DNA]</scope>
</reference>
<dbReference type="Gene3D" id="3.10.560.10">
    <property type="entry name" value="Outer membrane lipoprotein wza domain like"/>
    <property type="match status" value="3"/>
</dbReference>
<dbReference type="InterPro" id="IPR049712">
    <property type="entry name" value="Poly_export"/>
</dbReference>
<dbReference type="GO" id="GO:0009279">
    <property type="term" value="C:cell outer membrane"/>
    <property type="evidence" value="ECO:0007669"/>
    <property type="project" value="UniProtKB-SubCell"/>
</dbReference>
<keyword evidence="3" id="KW-0813">Transport</keyword>
<dbReference type="PANTHER" id="PTHR33619:SF3">
    <property type="entry name" value="POLYSACCHARIDE EXPORT PROTEIN GFCE-RELATED"/>
    <property type="match status" value="1"/>
</dbReference>
<protein>
    <submittedName>
        <fullName evidence="19">Polysaccharide export protein</fullName>
    </submittedName>
</protein>
<dbReference type="EMBL" id="MABE01000340">
    <property type="protein sequence ID" value="OUS40453.1"/>
    <property type="molecule type" value="Genomic_DNA"/>
</dbReference>
<name>A0A1Y5HXD9_OLEAN</name>
<feature type="domain" description="Polysaccharide export protein N-terminal" evidence="16">
    <location>
        <begin position="66"/>
        <end position="140"/>
    </location>
</feature>
<comment type="subcellular location">
    <subcellularLocation>
        <location evidence="1">Cell outer membrane</location>
        <topology evidence="1">Multi-pass membrane protein</topology>
    </subcellularLocation>
</comment>
<dbReference type="AlphaFoldDB" id="A0A1Y5HXD9"/>
<keyword evidence="6" id="KW-0812">Transmembrane</keyword>
<keyword evidence="13" id="KW-0998">Cell outer membrane</keyword>
<proteinExistence type="inferred from homology"/>
<keyword evidence="10" id="KW-0626">Porin</keyword>
<evidence type="ECO:0000259" key="17">
    <source>
        <dbReference type="Pfam" id="PF10531"/>
    </source>
</evidence>
<sequence length="546" mass="59650">MKLARIVQFCVQSIAIGIISLQVTAVSLQQEADAEVQSTLDSTAANNLYGGWLFNGGFSKASFSAINPNYRITQGDTLLLQLWGGLDYQAETKVDPQGNIFIPKVGPVKVLGVSNAKLNKVVLKAVKRVYKSNVSAYVTLVSSQKVKIFLSGMVKKPGLYEGQSADSILKFIDQASGIRADIGSLRNIQIKRHNKTKYSIDLYDFLEKGEMPNIQLQDGDVIFVAAKKGEVTIEGEVGFAGKYELKDKTVPLQRILNAVVAQEKATHVTVIEPDASSQKQQIVAKQYSISKISKVNVKPGALIKVSSQLRTSSISIEVVGEHNSEFEMVLPWGANLSQLLEEIEYTGLSNKNAVQLYRKSVAVRQKDMLNATLTALEQSVLTARSSTNESAQLRAAEAEIILKWIEKAKQVQPKGQVLLSDSYDASKVILKQGDRIVIPAKRYLVMVHGEVLFPTAIAYNNEKSVEDFIDNAGGLTDDVDDMNILIMKPNGAFVDINSDLGDEDEISPGDEIFVLAKPDVKSLQLTKDLSQIIYQVAVSAAVVLAL</sequence>
<dbReference type="PANTHER" id="PTHR33619">
    <property type="entry name" value="POLYSACCHARIDE EXPORT PROTEIN GFCE-RELATED"/>
    <property type="match status" value="1"/>
</dbReference>
<dbReference type="GO" id="GO:0046930">
    <property type="term" value="C:pore complex"/>
    <property type="evidence" value="ECO:0007669"/>
    <property type="project" value="UniProtKB-KW"/>
</dbReference>
<dbReference type="InterPro" id="IPR019554">
    <property type="entry name" value="Soluble_ligand-bd"/>
</dbReference>
<evidence type="ECO:0000256" key="15">
    <source>
        <dbReference type="SAM" id="SignalP"/>
    </source>
</evidence>
<evidence type="ECO:0000313" key="20">
    <source>
        <dbReference type="Proteomes" id="UP000227088"/>
    </source>
</evidence>
<feature type="domain" description="SLBB" evidence="18">
    <location>
        <begin position="147"/>
        <end position="224"/>
    </location>
</feature>
<dbReference type="Pfam" id="PF02563">
    <property type="entry name" value="Poly_export"/>
    <property type="match status" value="1"/>
</dbReference>
<evidence type="ECO:0000259" key="16">
    <source>
        <dbReference type="Pfam" id="PF02563"/>
    </source>
</evidence>
<evidence type="ECO:0000313" key="19">
    <source>
        <dbReference type="EMBL" id="OUS40453.1"/>
    </source>
</evidence>
<evidence type="ECO:0000256" key="6">
    <source>
        <dbReference type="ARBA" id="ARBA00022692"/>
    </source>
</evidence>
<keyword evidence="7 15" id="KW-0732">Signal</keyword>
<dbReference type="Proteomes" id="UP000227088">
    <property type="component" value="Unassembled WGS sequence"/>
</dbReference>
<dbReference type="InterPro" id="IPR003715">
    <property type="entry name" value="Poly_export_N"/>
</dbReference>
<keyword evidence="12" id="KW-0564">Palmitate</keyword>
<dbReference type="Gene3D" id="3.30.1950.10">
    <property type="entry name" value="wza like domain"/>
    <property type="match status" value="1"/>
</dbReference>
<keyword evidence="5" id="KW-0762">Sugar transport</keyword>
<evidence type="ECO:0000256" key="5">
    <source>
        <dbReference type="ARBA" id="ARBA00022597"/>
    </source>
</evidence>
<evidence type="ECO:0000256" key="11">
    <source>
        <dbReference type="ARBA" id="ARBA00023136"/>
    </source>
</evidence>
<evidence type="ECO:0000256" key="12">
    <source>
        <dbReference type="ARBA" id="ARBA00023139"/>
    </source>
</evidence>
<dbReference type="GO" id="GO:0015159">
    <property type="term" value="F:polysaccharide transmembrane transporter activity"/>
    <property type="evidence" value="ECO:0007669"/>
    <property type="project" value="InterPro"/>
</dbReference>
<dbReference type="InterPro" id="IPR054765">
    <property type="entry name" value="SLBB_dom"/>
</dbReference>
<evidence type="ECO:0000259" key="18">
    <source>
        <dbReference type="Pfam" id="PF22461"/>
    </source>
</evidence>
<evidence type="ECO:0000256" key="8">
    <source>
        <dbReference type="ARBA" id="ARBA00023047"/>
    </source>
</evidence>
<dbReference type="GO" id="GO:0015288">
    <property type="term" value="F:porin activity"/>
    <property type="evidence" value="ECO:0007669"/>
    <property type="project" value="UniProtKB-KW"/>
</dbReference>
<keyword evidence="4" id="KW-1134">Transmembrane beta strand</keyword>
<keyword evidence="9" id="KW-0406">Ion transport</keyword>
<keyword evidence="11" id="KW-0472">Membrane</keyword>
<dbReference type="GO" id="GO:0006811">
    <property type="term" value="P:monoatomic ion transport"/>
    <property type="evidence" value="ECO:0007669"/>
    <property type="project" value="UniProtKB-KW"/>
</dbReference>
<organism evidence="19 20">
    <name type="scientific">Oleispira antarctica</name>
    <dbReference type="NCBI Taxonomy" id="188908"/>
    <lineage>
        <taxon>Bacteria</taxon>
        <taxon>Pseudomonadati</taxon>
        <taxon>Pseudomonadota</taxon>
        <taxon>Gammaproteobacteria</taxon>
        <taxon>Oceanospirillales</taxon>
        <taxon>Oceanospirillaceae</taxon>
        <taxon>Oleispira</taxon>
    </lineage>
</organism>
<evidence type="ECO:0000256" key="3">
    <source>
        <dbReference type="ARBA" id="ARBA00022448"/>
    </source>
</evidence>
<accession>A0A1Y5HXD9</accession>
<evidence type="ECO:0000256" key="2">
    <source>
        <dbReference type="ARBA" id="ARBA00009450"/>
    </source>
</evidence>